<gene>
    <name evidence="2" type="ORF">MSPICULIGERA_LOCUS3379</name>
</gene>
<evidence type="ECO:0000313" key="2">
    <source>
        <dbReference type="EMBL" id="CAJ0564706.1"/>
    </source>
</evidence>
<name>A0AA36C976_9BILA</name>
<keyword evidence="3" id="KW-1185">Reference proteome</keyword>
<feature type="non-terminal residue" evidence="2">
    <location>
        <position position="1"/>
    </location>
</feature>
<organism evidence="2 3">
    <name type="scientific">Mesorhabditis spiculigera</name>
    <dbReference type="NCBI Taxonomy" id="96644"/>
    <lineage>
        <taxon>Eukaryota</taxon>
        <taxon>Metazoa</taxon>
        <taxon>Ecdysozoa</taxon>
        <taxon>Nematoda</taxon>
        <taxon>Chromadorea</taxon>
        <taxon>Rhabditida</taxon>
        <taxon>Rhabditina</taxon>
        <taxon>Rhabditomorpha</taxon>
        <taxon>Rhabditoidea</taxon>
        <taxon>Rhabditidae</taxon>
        <taxon>Mesorhabditinae</taxon>
        <taxon>Mesorhabditis</taxon>
    </lineage>
</organism>
<dbReference type="AlphaFoldDB" id="A0AA36C976"/>
<accession>A0AA36C976</accession>
<sequence length="85" mass="9562">MQRKGDRMPEEHKKWQFLAVADPKHASQSLIRCAASRLLPISLRHRHVHGFVGLTTLHASIPCPPRPAPRWRPIGGRGIAPGLHR</sequence>
<feature type="region of interest" description="Disordered" evidence="1">
    <location>
        <begin position="66"/>
        <end position="85"/>
    </location>
</feature>
<evidence type="ECO:0000313" key="3">
    <source>
        <dbReference type="Proteomes" id="UP001177023"/>
    </source>
</evidence>
<dbReference type="Proteomes" id="UP001177023">
    <property type="component" value="Unassembled WGS sequence"/>
</dbReference>
<reference evidence="2" key="1">
    <citation type="submission" date="2023-06" db="EMBL/GenBank/DDBJ databases">
        <authorList>
            <person name="Delattre M."/>
        </authorList>
    </citation>
    <scope>NUCLEOTIDE SEQUENCE</scope>
    <source>
        <strain evidence="2">AF72</strain>
    </source>
</reference>
<dbReference type="EMBL" id="CATQJA010000901">
    <property type="protein sequence ID" value="CAJ0564706.1"/>
    <property type="molecule type" value="Genomic_DNA"/>
</dbReference>
<comment type="caution">
    <text evidence="2">The sequence shown here is derived from an EMBL/GenBank/DDBJ whole genome shotgun (WGS) entry which is preliminary data.</text>
</comment>
<evidence type="ECO:0000256" key="1">
    <source>
        <dbReference type="SAM" id="MobiDB-lite"/>
    </source>
</evidence>
<protein>
    <submittedName>
        <fullName evidence="2">Uncharacterized protein</fullName>
    </submittedName>
</protein>
<proteinExistence type="predicted"/>